<dbReference type="Pfam" id="PF01739">
    <property type="entry name" value="CheR"/>
    <property type="match status" value="1"/>
</dbReference>
<dbReference type="PROSITE" id="PS50005">
    <property type="entry name" value="TPR"/>
    <property type="match status" value="1"/>
</dbReference>
<keyword evidence="5" id="KW-0949">S-adenosyl-L-methionine</keyword>
<reference evidence="10" key="1">
    <citation type="journal article" date="2019" name="Int. J. Syst. Evol. Microbiol.">
        <title>The Global Catalogue of Microorganisms (GCM) 10K type strain sequencing project: providing services to taxonomists for standard genome sequencing and annotation.</title>
        <authorList>
            <consortium name="The Broad Institute Genomics Platform"/>
            <consortium name="The Broad Institute Genome Sequencing Center for Infectious Disease"/>
            <person name="Wu L."/>
            <person name="Ma J."/>
        </authorList>
    </citation>
    <scope>NUCLEOTIDE SEQUENCE [LARGE SCALE GENOMIC DNA]</scope>
    <source>
        <strain evidence="10">NBRC 111980</strain>
    </source>
</reference>
<dbReference type="Gene3D" id="1.10.155.10">
    <property type="entry name" value="Chemotaxis receptor methyltransferase CheR, N-terminal domain"/>
    <property type="match status" value="1"/>
</dbReference>
<dbReference type="InterPro" id="IPR029063">
    <property type="entry name" value="SAM-dependent_MTases_sf"/>
</dbReference>
<evidence type="ECO:0000256" key="6">
    <source>
        <dbReference type="PROSITE-ProRule" id="PRU00339"/>
    </source>
</evidence>
<keyword evidence="3 9" id="KW-0489">Methyltransferase</keyword>
<evidence type="ECO:0000256" key="7">
    <source>
        <dbReference type="SAM" id="MobiDB-lite"/>
    </source>
</evidence>
<evidence type="ECO:0000313" key="9">
    <source>
        <dbReference type="EMBL" id="GLQ91075.1"/>
    </source>
</evidence>
<evidence type="ECO:0000313" key="10">
    <source>
        <dbReference type="Proteomes" id="UP001156670"/>
    </source>
</evidence>
<dbReference type="EMBL" id="BSOB01000001">
    <property type="protein sequence ID" value="GLQ91075.1"/>
    <property type="molecule type" value="Genomic_DNA"/>
</dbReference>
<comment type="catalytic activity">
    <reaction evidence="1">
        <text>L-glutamyl-[protein] + S-adenosyl-L-methionine = [protein]-L-glutamate 5-O-methyl ester + S-adenosyl-L-homocysteine</text>
        <dbReference type="Rhea" id="RHEA:24452"/>
        <dbReference type="Rhea" id="RHEA-COMP:10208"/>
        <dbReference type="Rhea" id="RHEA-COMP:10311"/>
        <dbReference type="ChEBI" id="CHEBI:29973"/>
        <dbReference type="ChEBI" id="CHEBI:57856"/>
        <dbReference type="ChEBI" id="CHEBI:59789"/>
        <dbReference type="ChEBI" id="CHEBI:82795"/>
        <dbReference type="EC" id="2.1.1.80"/>
    </reaction>
</comment>
<dbReference type="PANTHER" id="PTHR24422">
    <property type="entry name" value="CHEMOTAXIS PROTEIN METHYLTRANSFERASE"/>
    <property type="match status" value="1"/>
</dbReference>
<dbReference type="InterPro" id="IPR019734">
    <property type="entry name" value="TPR_rpt"/>
</dbReference>
<dbReference type="GO" id="GO:0008168">
    <property type="term" value="F:methyltransferase activity"/>
    <property type="evidence" value="ECO:0007669"/>
    <property type="project" value="UniProtKB-KW"/>
</dbReference>
<evidence type="ECO:0000256" key="4">
    <source>
        <dbReference type="ARBA" id="ARBA00022679"/>
    </source>
</evidence>
<feature type="repeat" description="TPR" evidence="6">
    <location>
        <begin position="352"/>
        <end position="385"/>
    </location>
</feature>
<evidence type="ECO:0000259" key="8">
    <source>
        <dbReference type="PROSITE" id="PS50123"/>
    </source>
</evidence>
<dbReference type="PRINTS" id="PR00996">
    <property type="entry name" value="CHERMTFRASE"/>
</dbReference>
<evidence type="ECO:0000256" key="1">
    <source>
        <dbReference type="ARBA" id="ARBA00001541"/>
    </source>
</evidence>
<evidence type="ECO:0000256" key="2">
    <source>
        <dbReference type="ARBA" id="ARBA00012534"/>
    </source>
</evidence>
<dbReference type="CDD" id="cd02440">
    <property type="entry name" value="AdoMet_MTases"/>
    <property type="match status" value="1"/>
</dbReference>
<keyword evidence="10" id="KW-1185">Reference proteome</keyword>
<dbReference type="GO" id="GO:0032259">
    <property type="term" value="P:methylation"/>
    <property type="evidence" value="ECO:0007669"/>
    <property type="project" value="UniProtKB-KW"/>
</dbReference>
<dbReference type="PANTHER" id="PTHR24422:SF19">
    <property type="entry name" value="CHEMOTAXIS PROTEIN METHYLTRANSFERASE"/>
    <property type="match status" value="1"/>
</dbReference>
<feature type="domain" description="CheR-type methyltransferase" evidence="8">
    <location>
        <begin position="1"/>
        <end position="241"/>
    </location>
</feature>
<dbReference type="SUPFAM" id="SSF48452">
    <property type="entry name" value="TPR-like"/>
    <property type="match status" value="1"/>
</dbReference>
<dbReference type="InterPro" id="IPR036804">
    <property type="entry name" value="CheR_N_sf"/>
</dbReference>
<proteinExistence type="predicted"/>
<dbReference type="SUPFAM" id="SSF53335">
    <property type="entry name" value="S-adenosyl-L-methionine-dependent methyltransferases"/>
    <property type="match status" value="1"/>
</dbReference>
<dbReference type="Gene3D" id="3.40.50.150">
    <property type="entry name" value="Vaccinia Virus protein VP39"/>
    <property type="match status" value="1"/>
</dbReference>
<comment type="caution">
    <text evidence="9">The sequence shown here is derived from an EMBL/GenBank/DDBJ whole genome shotgun (WGS) entry which is preliminary data.</text>
</comment>
<dbReference type="RefSeq" id="WP_284318854.1">
    <property type="nucleotide sequence ID" value="NZ_BSOB01000001.1"/>
</dbReference>
<organism evidence="9 10">
    <name type="scientific">Dyella acidisoli</name>
    <dbReference type="NCBI Taxonomy" id="1867834"/>
    <lineage>
        <taxon>Bacteria</taxon>
        <taxon>Pseudomonadati</taxon>
        <taxon>Pseudomonadota</taxon>
        <taxon>Gammaproteobacteria</taxon>
        <taxon>Lysobacterales</taxon>
        <taxon>Rhodanobacteraceae</taxon>
        <taxon>Dyella</taxon>
    </lineage>
</organism>
<evidence type="ECO:0000256" key="5">
    <source>
        <dbReference type="ARBA" id="ARBA00022691"/>
    </source>
</evidence>
<dbReference type="Pfam" id="PF13181">
    <property type="entry name" value="TPR_8"/>
    <property type="match status" value="1"/>
</dbReference>
<dbReference type="PROSITE" id="PS50123">
    <property type="entry name" value="CHER"/>
    <property type="match status" value="1"/>
</dbReference>
<sequence>MSLPALEQMLKDRMGLDAASIGRSSVERAVKERMAACAIRSFEAYSQRVHHSHSEMQELIEAIVVPETWFFRDREAFSALAKRVENNELRLSPPGSLRILSVPCSSGEEPYTIAMTLQECGLPSTCYRIDAVDISSRALAQAAMAVYGSNAFRGTELDFRETYFSRTTAGWRLNDTVRASVHFQQNNILAPGFMPGEALYDIVFCRNLLIYFDRPTQERVVMTLRRLLKPQGILFVGSSETGLLITLGFVLEKIPQAYALRLPGEPASVSPRAPERHKPVPPGASKKVMPVSRAQPAAVPPRPSEKKPIPPSLPPSPKHDRIAEAMRLADQGRLHEATDICESYVQEHGVSAQSCHLMGLLSKTAGREHEAIAYFRKALYLDSQHSEAMSHLALLLEKQGDDAGAKVLRNRLRRLSGTSASGQGDACR</sequence>
<keyword evidence="6" id="KW-0802">TPR repeat</keyword>
<dbReference type="SMART" id="SM00138">
    <property type="entry name" value="MeTrc"/>
    <property type="match status" value="1"/>
</dbReference>
<accession>A0ABQ5XHB0</accession>
<dbReference type="Proteomes" id="UP001156670">
    <property type="component" value="Unassembled WGS sequence"/>
</dbReference>
<evidence type="ECO:0000256" key="3">
    <source>
        <dbReference type="ARBA" id="ARBA00022603"/>
    </source>
</evidence>
<name>A0ABQ5XHB0_9GAMM</name>
<dbReference type="InterPro" id="IPR050903">
    <property type="entry name" value="Bact_Chemotaxis_MeTrfase"/>
</dbReference>
<dbReference type="EC" id="2.1.1.80" evidence="2"/>
<gene>
    <name evidence="9" type="primary">wspC</name>
    <name evidence="9" type="ORF">GCM10007901_00250</name>
</gene>
<dbReference type="InterPro" id="IPR000780">
    <property type="entry name" value="CheR_MeTrfase"/>
</dbReference>
<keyword evidence="4" id="KW-0808">Transferase</keyword>
<dbReference type="InterPro" id="IPR011990">
    <property type="entry name" value="TPR-like_helical_dom_sf"/>
</dbReference>
<dbReference type="InterPro" id="IPR022642">
    <property type="entry name" value="CheR_C"/>
</dbReference>
<dbReference type="Gene3D" id="1.25.40.10">
    <property type="entry name" value="Tetratricopeptide repeat domain"/>
    <property type="match status" value="1"/>
</dbReference>
<feature type="region of interest" description="Disordered" evidence="7">
    <location>
        <begin position="265"/>
        <end position="319"/>
    </location>
</feature>
<protein>
    <recommendedName>
        <fullName evidence="2">protein-glutamate O-methyltransferase</fullName>
        <ecNumber evidence="2">2.1.1.80</ecNumber>
    </recommendedName>
</protein>